<proteinExistence type="predicted"/>
<evidence type="ECO:0000313" key="3">
    <source>
        <dbReference type="Proteomes" id="UP000234748"/>
    </source>
</evidence>
<organism evidence="2 3">
    <name type="scientific">Peribacillus deserti</name>
    <dbReference type="NCBI Taxonomy" id="673318"/>
    <lineage>
        <taxon>Bacteria</taxon>
        <taxon>Bacillati</taxon>
        <taxon>Bacillota</taxon>
        <taxon>Bacilli</taxon>
        <taxon>Bacillales</taxon>
        <taxon>Bacillaceae</taxon>
        <taxon>Peribacillus</taxon>
    </lineage>
</organism>
<sequence length="217" mass="24307">MLFEWMFLIGLIIGLGFYALTYLFVKENVKKVVIVLIIGVLTILGSIFVIGGFEGMPFGVLGLGIITISILFSFFGKSLLWKKIVYTFLILFVALYGAFSYFNQVDYWIIKKAQPITGDHLDSYFQQLQNNAEIQGYKTFTILEGNKGVVLSLGSKMAGSNIEVLDVEEQGDTTLIKIRTFYNSSPEKNPVIAIGLNRLQPEIVIMDTNGTTYQQVK</sequence>
<accession>A0A2N5M6Q0</accession>
<comment type="caution">
    <text evidence="2">The sequence shown here is derived from an EMBL/GenBank/DDBJ whole genome shotgun (WGS) entry which is preliminary data.</text>
</comment>
<keyword evidence="1" id="KW-0812">Transmembrane</keyword>
<feature type="transmembrane region" description="Helical" evidence="1">
    <location>
        <begin position="56"/>
        <end position="75"/>
    </location>
</feature>
<reference evidence="2 3" key="1">
    <citation type="submission" date="2017-11" db="EMBL/GenBank/DDBJ databases">
        <title>Comparitive Functional Genomics of Dry Heat Resistant strains isolated from the Viking Spacecraft.</title>
        <authorList>
            <person name="Seuylemezian A."/>
            <person name="Cooper K."/>
            <person name="Vaishampayan P."/>
        </authorList>
    </citation>
    <scope>NUCLEOTIDE SEQUENCE [LARGE SCALE GENOMIC DNA]</scope>
    <source>
        <strain evidence="2 3">V1-29</strain>
    </source>
</reference>
<name>A0A2N5M6Q0_9BACI</name>
<evidence type="ECO:0000256" key="1">
    <source>
        <dbReference type="SAM" id="Phobius"/>
    </source>
</evidence>
<dbReference type="Proteomes" id="UP000234748">
    <property type="component" value="Unassembled WGS sequence"/>
</dbReference>
<feature type="transmembrane region" description="Helical" evidence="1">
    <location>
        <begin position="32"/>
        <end position="50"/>
    </location>
</feature>
<dbReference type="OrthoDB" id="2869408at2"/>
<evidence type="ECO:0000313" key="2">
    <source>
        <dbReference type="EMBL" id="PLT30031.1"/>
    </source>
</evidence>
<keyword evidence="1" id="KW-1133">Transmembrane helix</keyword>
<protein>
    <submittedName>
        <fullName evidence="2">Uncharacterized protein</fullName>
    </submittedName>
</protein>
<feature type="transmembrane region" description="Helical" evidence="1">
    <location>
        <begin position="6"/>
        <end position="25"/>
    </location>
</feature>
<feature type="transmembrane region" description="Helical" evidence="1">
    <location>
        <begin position="84"/>
        <end position="102"/>
    </location>
</feature>
<keyword evidence="3" id="KW-1185">Reference proteome</keyword>
<dbReference type="AlphaFoldDB" id="A0A2N5M6Q0"/>
<dbReference type="EMBL" id="PGUY01000029">
    <property type="protein sequence ID" value="PLT30031.1"/>
    <property type="molecule type" value="Genomic_DNA"/>
</dbReference>
<gene>
    <name evidence="2" type="ORF">CUU66_09790</name>
</gene>
<keyword evidence="1" id="KW-0472">Membrane</keyword>